<feature type="compositionally biased region" description="Polar residues" evidence="1">
    <location>
        <begin position="1"/>
        <end position="14"/>
    </location>
</feature>
<feature type="compositionally biased region" description="Basic and acidic residues" evidence="1">
    <location>
        <begin position="108"/>
        <end position="126"/>
    </location>
</feature>
<organism evidence="3 4">
    <name type="scientific">Coptis chinensis</name>
    <dbReference type="NCBI Taxonomy" id="261450"/>
    <lineage>
        <taxon>Eukaryota</taxon>
        <taxon>Viridiplantae</taxon>
        <taxon>Streptophyta</taxon>
        <taxon>Embryophyta</taxon>
        <taxon>Tracheophyta</taxon>
        <taxon>Spermatophyta</taxon>
        <taxon>Magnoliopsida</taxon>
        <taxon>Ranunculales</taxon>
        <taxon>Ranunculaceae</taxon>
        <taxon>Coptidoideae</taxon>
        <taxon>Coptis</taxon>
    </lineage>
</organism>
<gene>
    <name evidence="3" type="ORF">IFM89_005110</name>
</gene>
<dbReference type="Pfam" id="PF07802">
    <property type="entry name" value="GCK"/>
    <property type="match status" value="1"/>
</dbReference>
<dbReference type="PANTHER" id="PTHR34357">
    <property type="entry name" value="F7A19.14 PROTEIN-RELATED"/>
    <property type="match status" value="1"/>
</dbReference>
<protein>
    <recommendedName>
        <fullName evidence="2">GCK domain-containing protein</fullName>
    </recommendedName>
</protein>
<proteinExistence type="predicted"/>
<dbReference type="PANTHER" id="PTHR34357:SF2">
    <property type="entry name" value="F26F24.3-RELATED"/>
    <property type="match status" value="1"/>
</dbReference>
<feature type="region of interest" description="Disordered" evidence="1">
    <location>
        <begin position="108"/>
        <end position="141"/>
    </location>
</feature>
<dbReference type="EMBL" id="JADFTS010000002">
    <property type="protein sequence ID" value="KAF9619096.1"/>
    <property type="molecule type" value="Genomic_DNA"/>
</dbReference>
<dbReference type="Gene3D" id="1.10.287.2900">
    <property type="match status" value="1"/>
</dbReference>
<evidence type="ECO:0000313" key="4">
    <source>
        <dbReference type="Proteomes" id="UP000631114"/>
    </source>
</evidence>
<dbReference type="InterPro" id="IPR012891">
    <property type="entry name" value="GCK_dom"/>
</dbReference>
<dbReference type="AlphaFoldDB" id="A0A835IJK9"/>
<keyword evidence="4" id="KW-1185">Reference proteome</keyword>
<sequence>MASAVETNPEQNQESIEEDPSNASIDEKKVEEEEEGECGFCLYMKGGGCKDSFIAWENCIKEAEEAKEDIAEKCYQVTAALKTCMEAHPDYYEPILRAEKVAEQEAMKELEKEAELKDKSVEKELVEEPGQEAASEDKRES</sequence>
<name>A0A835IJK9_9MAGN</name>
<comment type="caution">
    <text evidence="3">The sequence shown here is derived from an EMBL/GenBank/DDBJ whole genome shotgun (WGS) entry which is preliminary data.</text>
</comment>
<evidence type="ECO:0000259" key="2">
    <source>
        <dbReference type="SMART" id="SM01227"/>
    </source>
</evidence>
<feature type="domain" description="GCK" evidence="2">
    <location>
        <begin position="36"/>
        <end position="110"/>
    </location>
</feature>
<feature type="region of interest" description="Disordered" evidence="1">
    <location>
        <begin position="1"/>
        <end position="31"/>
    </location>
</feature>
<dbReference type="SMART" id="SM01227">
    <property type="entry name" value="GCK"/>
    <property type="match status" value="1"/>
</dbReference>
<evidence type="ECO:0000313" key="3">
    <source>
        <dbReference type="EMBL" id="KAF9619096.1"/>
    </source>
</evidence>
<dbReference type="Proteomes" id="UP000631114">
    <property type="component" value="Unassembled WGS sequence"/>
</dbReference>
<evidence type="ECO:0000256" key="1">
    <source>
        <dbReference type="SAM" id="MobiDB-lite"/>
    </source>
</evidence>
<reference evidence="3 4" key="1">
    <citation type="submission" date="2020-10" db="EMBL/GenBank/DDBJ databases">
        <title>The Coptis chinensis genome and diversification of protoberbering-type alkaloids.</title>
        <authorList>
            <person name="Wang B."/>
            <person name="Shu S."/>
            <person name="Song C."/>
            <person name="Liu Y."/>
        </authorList>
    </citation>
    <scope>NUCLEOTIDE SEQUENCE [LARGE SCALE GENOMIC DNA]</scope>
    <source>
        <strain evidence="3">HL-2020</strain>
        <tissue evidence="3">Leaf</tissue>
    </source>
</reference>
<accession>A0A835IJK9</accession>